<dbReference type="GO" id="GO:0005743">
    <property type="term" value="C:mitochondrial inner membrane"/>
    <property type="evidence" value="ECO:0007669"/>
    <property type="project" value="TreeGrafter"/>
</dbReference>
<gene>
    <name evidence="1" type="ORF">EYC84_008979</name>
</gene>
<evidence type="ECO:0000313" key="1">
    <source>
        <dbReference type="EMBL" id="KAA8566413.1"/>
    </source>
</evidence>
<organism evidence="1 2">
    <name type="scientific">Monilinia fructicola</name>
    <name type="common">Brown rot fungus</name>
    <name type="synonym">Ciboria fructicola</name>
    <dbReference type="NCBI Taxonomy" id="38448"/>
    <lineage>
        <taxon>Eukaryota</taxon>
        <taxon>Fungi</taxon>
        <taxon>Dikarya</taxon>
        <taxon>Ascomycota</taxon>
        <taxon>Pezizomycotina</taxon>
        <taxon>Leotiomycetes</taxon>
        <taxon>Helotiales</taxon>
        <taxon>Sclerotiniaceae</taxon>
        <taxon>Monilinia</taxon>
    </lineage>
</organism>
<dbReference type="PANTHER" id="PTHR47563">
    <property type="entry name" value="PROTEIN FMP25, MITOCHONDRIAL"/>
    <property type="match status" value="1"/>
</dbReference>
<dbReference type="Pfam" id="PF00415">
    <property type="entry name" value="RCC1"/>
    <property type="match status" value="1"/>
</dbReference>
<proteinExistence type="predicted"/>
<dbReference type="InterPro" id="IPR053245">
    <property type="entry name" value="MitoProcess-Associated"/>
</dbReference>
<dbReference type="EMBL" id="VICG01000012">
    <property type="protein sequence ID" value="KAA8566413.1"/>
    <property type="molecule type" value="Genomic_DNA"/>
</dbReference>
<keyword evidence="2" id="KW-1185">Reference proteome</keyword>
<dbReference type="VEuPathDB" id="FungiDB:MFRU_067g00150"/>
<dbReference type="InterPro" id="IPR000408">
    <property type="entry name" value="Reg_chr_condens"/>
</dbReference>
<dbReference type="AlphaFoldDB" id="A0A5M9JDI1"/>
<accession>A0A5M9JDI1</accession>
<dbReference type="SUPFAM" id="SSF50985">
    <property type="entry name" value="RCC1/BLIP-II"/>
    <property type="match status" value="1"/>
</dbReference>
<reference evidence="1 2" key="1">
    <citation type="submission" date="2019-06" db="EMBL/GenBank/DDBJ databases">
        <title>Genome Sequence of the Brown Rot Fungal Pathogen Monilinia fructicola.</title>
        <authorList>
            <person name="De Miccolis Angelini R.M."/>
            <person name="Landi L."/>
            <person name="Abate D."/>
            <person name="Pollastro S."/>
            <person name="Romanazzi G."/>
            <person name="Faretra F."/>
        </authorList>
    </citation>
    <scope>NUCLEOTIDE SEQUENCE [LARGE SCALE GENOMIC DNA]</scope>
    <source>
        <strain evidence="1 2">Mfrc123</strain>
    </source>
</reference>
<sequence length="102" mass="11341">MNNVTHLNATSSSSSNDTNWGADVLWWGGNEFYQLGTGKRNNVSQPVYIQPLDLAAEKENGRREEHRFQITPRKTIKIGGRNVSVEQRIECGRGCTAVYSGA</sequence>
<dbReference type="InterPro" id="IPR009091">
    <property type="entry name" value="RCC1/BLIP-II"/>
</dbReference>
<dbReference type="GO" id="GO:0034551">
    <property type="term" value="P:mitochondrial respiratory chain complex III assembly"/>
    <property type="evidence" value="ECO:0007669"/>
    <property type="project" value="TreeGrafter"/>
</dbReference>
<evidence type="ECO:0000313" key="2">
    <source>
        <dbReference type="Proteomes" id="UP000322873"/>
    </source>
</evidence>
<comment type="caution">
    <text evidence="1">The sequence shown here is derived from an EMBL/GenBank/DDBJ whole genome shotgun (WGS) entry which is preliminary data.</text>
</comment>
<protein>
    <submittedName>
        <fullName evidence="1">Uncharacterized protein</fullName>
    </submittedName>
</protein>
<dbReference type="PANTHER" id="PTHR47563:SF1">
    <property type="entry name" value="PROTEIN FMP25, MITOCHONDRIAL"/>
    <property type="match status" value="1"/>
</dbReference>
<dbReference type="Proteomes" id="UP000322873">
    <property type="component" value="Unassembled WGS sequence"/>
</dbReference>
<name>A0A5M9JDI1_MONFR</name>